<comment type="caution">
    <text evidence="1">The sequence shown here is derived from an EMBL/GenBank/DDBJ whole genome shotgun (WGS) entry which is preliminary data.</text>
</comment>
<dbReference type="InterPro" id="IPR011659">
    <property type="entry name" value="WD40"/>
</dbReference>
<evidence type="ECO:0000313" key="1">
    <source>
        <dbReference type="EMBL" id="KAK5996326.1"/>
    </source>
</evidence>
<proteinExistence type="predicted"/>
<reference evidence="1 2" key="1">
    <citation type="submission" date="2024-01" db="EMBL/GenBank/DDBJ databases">
        <title>Complete genome of Cladobotryum mycophilum ATHUM6906.</title>
        <authorList>
            <person name="Christinaki A.C."/>
            <person name="Myridakis A.I."/>
            <person name="Kouvelis V.N."/>
        </authorList>
    </citation>
    <scope>NUCLEOTIDE SEQUENCE [LARGE SCALE GENOMIC DNA]</scope>
    <source>
        <strain evidence="1 2">ATHUM6906</strain>
    </source>
</reference>
<gene>
    <name evidence="1" type="ORF">PT974_03081</name>
</gene>
<accession>A0ABR0SVY3</accession>
<sequence>MTEALTEKILNLWNHKDGDFVVSSIWIADTASKKSSRRLTSGNYLDVQPKWSLDGTFITFVSNRVNARSLSTIYLLRPGSTANPRAITPIGREQAMILGYEFSPDGKFIVFLSHAEKSAEQKAKEQMKDDATVWGKHTITLVYGS</sequence>
<dbReference type="Pfam" id="PF07676">
    <property type="entry name" value="PD40"/>
    <property type="match status" value="2"/>
</dbReference>
<keyword evidence="2" id="KW-1185">Reference proteome</keyword>
<dbReference type="Gene3D" id="2.120.10.30">
    <property type="entry name" value="TolB, C-terminal domain"/>
    <property type="match status" value="1"/>
</dbReference>
<dbReference type="InterPro" id="IPR011042">
    <property type="entry name" value="6-blade_b-propeller_TolB-like"/>
</dbReference>
<name>A0ABR0SVY3_9HYPO</name>
<dbReference type="SUPFAM" id="SSF82171">
    <property type="entry name" value="DPP6 N-terminal domain-like"/>
    <property type="match status" value="1"/>
</dbReference>
<evidence type="ECO:0000313" key="2">
    <source>
        <dbReference type="Proteomes" id="UP001338125"/>
    </source>
</evidence>
<dbReference type="EMBL" id="JAVFKD010000003">
    <property type="protein sequence ID" value="KAK5996326.1"/>
    <property type="molecule type" value="Genomic_DNA"/>
</dbReference>
<organism evidence="1 2">
    <name type="scientific">Cladobotryum mycophilum</name>
    <dbReference type="NCBI Taxonomy" id="491253"/>
    <lineage>
        <taxon>Eukaryota</taxon>
        <taxon>Fungi</taxon>
        <taxon>Dikarya</taxon>
        <taxon>Ascomycota</taxon>
        <taxon>Pezizomycotina</taxon>
        <taxon>Sordariomycetes</taxon>
        <taxon>Hypocreomycetidae</taxon>
        <taxon>Hypocreales</taxon>
        <taxon>Hypocreaceae</taxon>
        <taxon>Cladobotryum</taxon>
    </lineage>
</organism>
<protein>
    <submittedName>
        <fullName evidence="1">Uncharacterized protein</fullName>
    </submittedName>
</protein>
<dbReference type="Proteomes" id="UP001338125">
    <property type="component" value="Unassembled WGS sequence"/>
</dbReference>